<accession>A0ABY2KHC9</accession>
<dbReference type="SUPFAM" id="SSF55729">
    <property type="entry name" value="Acyl-CoA N-acyltransferases (Nat)"/>
    <property type="match status" value="1"/>
</dbReference>
<dbReference type="Proteomes" id="UP000298482">
    <property type="component" value="Unassembled WGS sequence"/>
</dbReference>
<evidence type="ECO:0000256" key="1">
    <source>
        <dbReference type="ARBA" id="ARBA00009623"/>
    </source>
</evidence>
<dbReference type="CDD" id="cd04301">
    <property type="entry name" value="NAT_SF"/>
    <property type="match status" value="1"/>
</dbReference>
<dbReference type="InterPro" id="IPR000182">
    <property type="entry name" value="GNAT_dom"/>
</dbReference>
<comment type="similarity">
    <text evidence="1">Belongs to the UPF0039 (ElaA) family.</text>
</comment>
<gene>
    <name evidence="4" type="ORF">E2556_05560</name>
</gene>
<dbReference type="InterPro" id="IPR016181">
    <property type="entry name" value="Acyl_CoA_acyltransferase"/>
</dbReference>
<keyword evidence="5" id="KW-1185">Reference proteome</keyword>
<dbReference type="RefSeq" id="WP_103328297.1">
    <property type="nucleotide sequence ID" value="NZ_PPRD01000007.1"/>
</dbReference>
<dbReference type="InterPro" id="IPR039143">
    <property type="entry name" value="GNPNAT1-like"/>
</dbReference>
<organism evidence="4 5">
    <name type="scientific">Staphylococcus croceilyticus</name>
    <dbReference type="NCBI Taxonomy" id="319942"/>
    <lineage>
        <taxon>Bacteria</taxon>
        <taxon>Bacillati</taxon>
        <taxon>Bacillota</taxon>
        <taxon>Bacilli</taxon>
        <taxon>Bacillales</taxon>
        <taxon>Staphylococcaceae</taxon>
        <taxon>Staphylococcus</taxon>
    </lineage>
</organism>
<reference evidence="4 5" key="1">
    <citation type="submission" date="2019-04" db="EMBL/GenBank/DDBJ databases">
        <title>Genomic characterization of Staphylococcus petrasii strains.</title>
        <authorList>
            <person name="Vrbovska V."/>
            <person name="Kovarovic V."/>
            <person name="Maslanova I."/>
            <person name="Indrakova A."/>
            <person name="Petras P."/>
            <person name="Sedo O."/>
            <person name="Svec P."/>
            <person name="Fisarova L."/>
            <person name="Sedlacek I."/>
            <person name="Doskar J."/>
            <person name="Pantucek R."/>
        </authorList>
    </citation>
    <scope>NUCLEOTIDE SEQUENCE [LARGE SCALE GENOMIC DNA]</scope>
    <source>
        <strain evidence="4 5">CCM 8421</strain>
    </source>
</reference>
<name>A0ABY2KHC9_9STAP</name>
<dbReference type="EMBL" id="SRJF01000005">
    <property type="protein sequence ID" value="TGA79678.1"/>
    <property type="molecule type" value="Genomic_DNA"/>
</dbReference>
<comment type="caution">
    <text evidence="4">The sequence shown here is derived from an EMBL/GenBank/DDBJ whole genome shotgun (WGS) entry which is preliminary data.</text>
</comment>
<dbReference type="Pfam" id="PF13673">
    <property type="entry name" value="Acetyltransf_10"/>
    <property type="match status" value="1"/>
</dbReference>
<evidence type="ECO:0000256" key="2">
    <source>
        <dbReference type="ARBA" id="ARBA00029740"/>
    </source>
</evidence>
<sequence>MFEIVKNKDMLSACFAIRKEVFVKEQGVPLENELDEFEEQSTHIIGYDQEHQPFACARFRPYEDVVKIERVAILKPYRKYGYGHGLMTAIEHFAKEQGHQHLVLNAQTQAQGFYERLGYTPTGEIFLEENIEHIKMYKIANL</sequence>
<dbReference type="PANTHER" id="PTHR13355">
    <property type="entry name" value="GLUCOSAMINE 6-PHOSPHATE N-ACETYLTRANSFERASE"/>
    <property type="match status" value="1"/>
</dbReference>
<dbReference type="PANTHER" id="PTHR13355:SF11">
    <property type="entry name" value="GLUCOSAMINE 6-PHOSPHATE N-ACETYLTRANSFERASE"/>
    <property type="match status" value="1"/>
</dbReference>
<protein>
    <recommendedName>
        <fullName evidence="2">GCN5-related N-acetyltransferase</fullName>
    </recommendedName>
</protein>
<evidence type="ECO:0000259" key="3">
    <source>
        <dbReference type="PROSITE" id="PS51186"/>
    </source>
</evidence>
<dbReference type="Gene3D" id="3.40.630.30">
    <property type="match status" value="1"/>
</dbReference>
<evidence type="ECO:0000313" key="4">
    <source>
        <dbReference type="EMBL" id="TGA79678.1"/>
    </source>
</evidence>
<feature type="domain" description="N-acetyltransferase" evidence="3">
    <location>
        <begin position="2"/>
        <end position="141"/>
    </location>
</feature>
<proteinExistence type="inferred from homology"/>
<evidence type="ECO:0000313" key="5">
    <source>
        <dbReference type="Proteomes" id="UP000298482"/>
    </source>
</evidence>
<dbReference type="PROSITE" id="PS51186">
    <property type="entry name" value="GNAT"/>
    <property type="match status" value="1"/>
</dbReference>